<dbReference type="InterPro" id="IPR001191">
    <property type="entry name" value="Gemini_AL1_REP"/>
</dbReference>
<evidence type="ECO:0000313" key="13">
    <source>
        <dbReference type="Proteomes" id="UP001652660"/>
    </source>
</evidence>
<keyword evidence="4" id="KW-0235">DNA replication</keyword>
<evidence type="ECO:0000256" key="10">
    <source>
        <dbReference type="ARBA" id="ARBA00023124"/>
    </source>
</evidence>
<sequence>MPRAPSSFFINAKNIFLTYPRYVLPKQQTLDAIRNIQFPISSTYVRIAQETHHDGSPHLHCLIQFAGKFHTESVRFFDIKSPNLNSMFHPNVQGTRNSSVVRDYISKYGDFVEWWEFRPDGRSRLSSDKSAEVYAIVLAGEDKEMALNIIKKGDPRSFIIHYDKLSSNFNRIFQKPPEPYVARFPQAQCVLSFLIQWATQNVTGPANRPHRPMSIIIESPSRTDKTC</sequence>
<keyword evidence="6" id="KW-0479">Metal-binding</keyword>
<dbReference type="Pfam" id="PF00799">
    <property type="entry name" value="Gemini_AL1"/>
    <property type="match status" value="1"/>
</dbReference>
<reference evidence="13" key="1">
    <citation type="journal article" date="2025" name="Foods">
        <title>Unveiling the Microbial Signatures of Arabica Coffee Cherries: Insights into Ripeness Specific Diversity, Functional Traits, and Implications for Quality and Safety.</title>
        <authorList>
            <consortium name="RefSeq"/>
            <person name="Tenea G.N."/>
            <person name="Cifuentes V."/>
            <person name="Reyes P."/>
            <person name="Cevallos-Vallejos M."/>
        </authorList>
    </citation>
    <scope>NUCLEOTIDE SEQUENCE [LARGE SCALE GENOMIC DNA]</scope>
</reference>
<accession>A0A6P6TBX3</accession>
<evidence type="ECO:0000256" key="9">
    <source>
        <dbReference type="ARBA" id="ARBA00022801"/>
    </source>
</evidence>
<dbReference type="GeneID" id="113699796"/>
<dbReference type="GO" id="GO:0000166">
    <property type="term" value="F:nucleotide binding"/>
    <property type="evidence" value="ECO:0007669"/>
    <property type="project" value="UniProtKB-KW"/>
</dbReference>
<dbReference type="AlphaFoldDB" id="A0A6P6TBX3"/>
<dbReference type="PRINTS" id="PR00227">
    <property type="entry name" value="GEMCOATAL1"/>
</dbReference>
<protein>
    <recommendedName>
        <fullName evidence="12">CRESS-DNA virus Rep endonuclease domain-containing protein</fullName>
    </recommendedName>
</protein>
<keyword evidence="9" id="KW-0378">Hydrolase</keyword>
<evidence type="ECO:0000256" key="5">
    <source>
        <dbReference type="ARBA" id="ARBA00022722"/>
    </source>
</evidence>
<keyword evidence="7" id="KW-0547">Nucleotide-binding</keyword>
<evidence type="ECO:0000256" key="3">
    <source>
        <dbReference type="ARBA" id="ARBA00022695"/>
    </source>
</evidence>
<evidence type="ECO:0000256" key="8">
    <source>
        <dbReference type="ARBA" id="ARBA00022759"/>
    </source>
</evidence>
<feature type="domain" description="CRESS-DNA virus Rep endonuclease" evidence="12">
    <location>
        <begin position="9"/>
        <end position="117"/>
    </location>
</feature>
<evidence type="ECO:0000259" key="12">
    <source>
        <dbReference type="PROSITE" id="PS52020"/>
    </source>
</evidence>
<dbReference type="GO" id="GO:0046872">
    <property type="term" value="F:metal ion binding"/>
    <property type="evidence" value="ECO:0007669"/>
    <property type="project" value="UniProtKB-KW"/>
</dbReference>
<evidence type="ECO:0000256" key="4">
    <source>
        <dbReference type="ARBA" id="ARBA00022705"/>
    </source>
</evidence>
<dbReference type="OrthoDB" id="1716563at2759"/>
<reference evidence="14" key="2">
    <citation type="submission" date="2025-08" db="UniProtKB">
        <authorList>
            <consortium name="RefSeq"/>
        </authorList>
    </citation>
    <scope>IDENTIFICATION</scope>
    <source>
        <tissue evidence="14">Leaves</tissue>
    </source>
</reference>
<dbReference type="InterPro" id="IPR022692">
    <property type="entry name" value="Gemini_AL1_REP_central"/>
</dbReference>
<dbReference type="GO" id="GO:0016779">
    <property type="term" value="F:nucleotidyltransferase activity"/>
    <property type="evidence" value="ECO:0007669"/>
    <property type="project" value="UniProtKB-KW"/>
</dbReference>
<gene>
    <name evidence="14" type="primary">LOC113699796</name>
</gene>
<dbReference type="PROSITE" id="PS52020">
    <property type="entry name" value="CRESS_DNA_REP"/>
    <property type="match status" value="1"/>
</dbReference>
<evidence type="ECO:0000256" key="6">
    <source>
        <dbReference type="ARBA" id="ARBA00022723"/>
    </source>
</evidence>
<evidence type="ECO:0000313" key="14">
    <source>
        <dbReference type="RefSeq" id="XP_027075943.1"/>
    </source>
</evidence>
<evidence type="ECO:0000256" key="7">
    <source>
        <dbReference type="ARBA" id="ARBA00022741"/>
    </source>
</evidence>
<keyword evidence="13" id="KW-1185">Reference proteome</keyword>
<evidence type="ECO:0000256" key="11">
    <source>
        <dbReference type="ARBA" id="ARBA00023125"/>
    </source>
</evidence>
<name>A0A6P6TBX3_COFAR</name>
<dbReference type="Pfam" id="PF08283">
    <property type="entry name" value="Gemini_AL1_M"/>
    <property type="match status" value="1"/>
</dbReference>
<keyword evidence="8" id="KW-0255">Endonuclease</keyword>
<dbReference type="InterPro" id="IPR001301">
    <property type="entry name" value="Gemini_AL1_CLV"/>
</dbReference>
<dbReference type="PRINTS" id="PR00228">
    <property type="entry name" value="GEMCOATCLVL1"/>
</dbReference>
<keyword evidence="5" id="KW-0540">Nuclease</keyword>
<dbReference type="SUPFAM" id="SSF55464">
    <property type="entry name" value="Origin of replication-binding domain, RBD-like"/>
    <property type="match status" value="1"/>
</dbReference>
<organism evidence="13 14">
    <name type="scientific">Coffea arabica</name>
    <name type="common">Arabian coffee</name>
    <dbReference type="NCBI Taxonomy" id="13443"/>
    <lineage>
        <taxon>Eukaryota</taxon>
        <taxon>Viridiplantae</taxon>
        <taxon>Streptophyta</taxon>
        <taxon>Embryophyta</taxon>
        <taxon>Tracheophyta</taxon>
        <taxon>Spermatophyta</taxon>
        <taxon>Magnoliopsida</taxon>
        <taxon>eudicotyledons</taxon>
        <taxon>Gunneridae</taxon>
        <taxon>Pentapetalae</taxon>
        <taxon>asterids</taxon>
        <taxon>lamiids</taxon>
        <taxon>Gentianales</taxon>
        <taxon>Rubiaceae</taxon>
        <taxon>Ixoroideae</taxon>
        <taxon>Gardenieae complex</taxon>
        <taxon>Bertiereae - Coffeeae clade</taxon>
        <taxon>Coffeeae</taxon>
        <taxon>Coffea</taxon>
    </lineage>
</organism>
<keyword evidence="11" id="KW-0238">DNA-binding</keyword>
<comment type="similarity">
    <text evidence="1">Belongs to the geminiviridae Rep protein family.</text>
</comment>
<dbReference type="GO" id="GO:0016888">
    <property type="term" value="F:DNA endonuclease activity, producing 5'-phosphomonoesters"/>
    <property type="evidence" value="ECO:0007669"/>
    <property type="project" value="InterPro"/>
</dbReference>
<proteinExistence type="inferred from homology"/>
<dbReference type="RefSeq" id="XP_027075943.1">
    <property type="nucleotide sequence ID" value="XM_027220142.1"/>
</dbReference>
<dbReference type="Proteomes" id="UP001652660">
    <property type="component" value="Chromosome 7c"/>
</dbReference>
<dbReference type="GO" id="GO:0006260">
    <property type="term" value="P:DNA replication"/>
    <property type="evidence" value="ECO:0007669"/>
    <property type="project" value="UniProtKB-KW"/>
</dbReference>
<dbReference type="Gene3D" id="3.40.1310.20">
    <property type="match status" value="1"/>
</dbReference>
<evidence type="ECO:0000256" key="2">
    <source>
        <dbReference type="ARBA" id="ARBA00022679"/>
    </source>
</evidence>
<evidence type="ECO:0000256" key="1">
    <source>
        <dbReference type="ARBA" id="ARBA00006240"/>
    </source>
</evidence>
<keyword evidence="2" id="KW-0808">Transferase</keyword>
<dbReference type="InterPro" id="IPR049912">
    <property type="entry name" value="CRESS_DNA_REP"/>
</dbReference>
<dbReference type="GO" id="GO:0003677">
    <property type="term" value="F:DNA binding"/>
    <property type="evidence" value="ECO:0007669"/>
    <property type="project" value="UniProtKB-KW"/>
</dbReference>
<keyword evidence="10" id="KW-0190">Covalent protein-DNA linkage</keyword>
<dbReference type="GO" id="GO:0005198">
    <property type="term" value="F:structural molecule activity"/>
    <property type="evidence" value="ECO:0007669"/>
    <property type="project" value="InterPro"/>
</dbReference>
<keyword evidence="3" id="KW-0548">Nucleotidyltransferase</keyword>